<dbReference type="InterPro" id="IPR036980">
    <property type="entry name" value="RNase_P/MRP_Rpp29_sf"/>
</dbReference>
<dbReference type="PANTHER" id="PTHR13348:SF0">
    <property type="entry name" value="RIBONUCLEASE P PROTEIN SUBUNIT P29"/>
    <property type="match status" value="1"/>
</dbReference>
<feature type="region of interest" description="Disordered" evidence="9">
    <location>
        <begin position="37"/>
        <end position="77"/>
    </location>
</feature>
<keyword evidence="7" id="KW-0378">Hydrolase</keyword>
<dbReference type="Gene3D" id="2.30.30.210">
    <property type="entry name" value="Ribonuclease P/MRP, subunit p29"/>
    <property type="match status" value="1"/>
</dbReference>
<comment type="similarity">
    <text evidence="2">Belongs to the eukaryotic/archaeal RNase P protein component 1 family.</text>
</comment>
<reference evidence="10 12" key="1">
    <citation type="submission" date="2015-10" db="EMBL/GenBank/DDBJ databases">
        <title>The cercosporin biosynthetic gene cluster was horizontally transferred to several fungal lineages and shown to be expanded in Cercospora beticola based on microsynteny with recipient genomes.</title>
        <authorList>
            <person name="De Jonge R."/>
            <person name="Ebert M.K."/>
            <person name="Suttle J.C."/>
            <person name="Jurick Ii W.M."/>
            <person name="Secor G.A."/>
            <person name="Thomma B.P."/>
            <person name="Van De Peer Y."/>
            <person name="Bolton M.D."/>
        </authorList>
    </citation>
    <scope>NUCLEOTIDE SEQUENCE [LARGE SCALE GENOMIC DNA]</scope>
    <source>
        <strain evidence="10 12">09-40</strain>
    </source>
</reference>
<evidence type="ECO:0000256" key="8">
    <source>
        <dbReference type="PIRNR" id="PIRNR027081"/>
    </source>
</evidence>
<name>A0A2G5HCN8_CERBT</name>
<evidence type="ECO:0000256" key="4">
    <source>
        <dbReference type="ARBA" id="ARBA00022694"/>
    </source>
</evidence>
<keyword evidence="5" id="KW-0540">Nuclease</keyword>
<dbReference type="Proteomes" id="UP001302367">
    <property type="component" value="Chromosome 9"/>
</dbReference>
<keyword evidence="8" id="KW-0539">Nucleus</keyword>
<dbReference type="InterPro" id="IPR016848">
    <property type="entry name" value="RNase_P/MRP_Rpp29-subunit"/>
</dbReference>
<dbReference type="GO" id="GO:0030677">
    <property type="term" value="C:ribonuclease P complex"/>
    <property type="evidence" value="ECO:0007669"/>
    <property type="project" value="InterPro"/>
</dbReference>
<accession>A0A2G5HCN8</accession>
<dbReference type="GO" id="GO:0006364">
    <property type="term" value="P:rRNA processing"/>
    <property type="evidence" value="ECO:0007669"/>
    <property type="project" value="TreeGrafter"/>
</dbReference>
<gene>
    <name evidence="10" type="ORF">CB0940_11154</name>
    <name evidence="11" type="ORF">RHO25_012648</name>
</gene>
<dbReference type="InterPro" id="IPR023538">
    <property type="entry name" value="RNP1"/>
</dbReference>
<reference evidence="11 13" key="2">
    <citation type="submission" date="2023-09" db="EMBL/GenBank/DDBJ databases">
        <title>Complete-Gapless Cercospora beticola genome.</title>
        <authorList>
            <person name="Wyatt N.A."/>
            <person name="Spanner R.E."/>
            <person name="Bolton M.D."/>
        </authorList>
    </citation>
    <scope>NUCLEOTIDE SEQUENCE [LARGE SCALE GENOMIC DNA]</scope>
    <source>
        <strain evidence="11">Cb09-40</strain>
    </source>
</reference>
<dbReference type="GO" id="GO:0033204">
    <property type="term" value="F:ribonuclease P RNA binding"/>
    <property type="evidence" value="ECO:0007669"/>
    <property type="project" value="InterPro"/>
</dbReference>
<dbReference type="EMBL" id="CP134192">
    <property type="protein sequence ID" value="WPB07984.1"/>
    <property type="molecule type" value="Genomic_DNA"/>
</dbReference>
<dbReference type="GO" id="GO:0001682">
    <property type="term" value="P:tRNA 5'-leader removal"/>
    <property type="evidence" value="ECO:0007669"/>
    <property type="project" value="InterPro"/>
</dbReference>
<keyword evidence="6" id="KW-0255">Endonuclease</keyword>
<dbReference type="GO" id="GO:0004519">
    <property type="term" value="F:endonuclease activity"/>
    <property type="evidence" value="ECO:0007669"/>
    <property type="project" value="UniProtKB-KW"/>
</dbReference>
<dbReference type="OrthoDB" id="124041at2759"/>
<dbReference type="Pfam" id="PF01868">
    <property type="entry name" value="RNase_P-MRP_p29"/>
    <property type="match status" value="1"/>
</dbReference>
<dbReference type="EMBL" id="LKMD01000107">
    <property type="protein sequence ID" value="PIA90326.1"/>
    <property type="molecule type" value="Genomic_DNA"/>
</dbReference>
<evidence type="ECO:0000256" key="5">
    <source>
        <dbReference type="ARBA" id="ARBA00022722"/>
    </source>
</evidence>
<dbReference type="Proteomes" id="UP000230605">
    <property type="component" value="Chromosome 9"/>
</dbReference>
<evidence type="ECO:0000313" key="13">
    <source>
        <dbReference type="Proteomes" id="UP001302367"/>
    </source>
</evidence>
<dbReference type="AlphaFoldDB" id="A0A2G5HCN8"/>
<protein>
    <recommendedName>
        <fullName evidence="8">Ribonuclease P protein subunit</fullName>
    </recommendedName>
</protein>
<dbReference type="PANTHER" id="PTHR13348">
    <property type="entry name" value="RIBONUCLEASE P SUBUNIT P29"/>
    <property type="match status" value="1"/>
</dbReference>
<evidence type="ECO:0000256" key="1">
    <source>
        <dbReference type="ARBA" id="ARBA00004123"/>
    </source>
</evidence>
<evidence type="ECO:0000313" key="11">
    <source>
        <dbReference type="EMBL" id="WPB07984.1"/>
    </source>
</evidence>
<keyword evidence="3" id="KW-0963">Cytoplasm</keyword>
<dbReference type="GO" id="GO:0016787">
    <property type="term" value="F:hydrolase activity"/>
    <property type="evidence" value="ECO:0007669"/>
    <property type="project" value="UniProtKB-KW"/>
</dbReference>
<evidence type="ECO:0000256" key="9">
    <source>
        <dbReference type="SAM" id="MobiDB-lite"/>
    </source>
</evidence>
<organism evidence="10 12">
    <name type="scientific">Cercospora beticola</name>
    <name type="common">Sugarbeet leaf spot fungus</name>
    <dbReference type="NCBI Taxonomy" id="122368"/>
    <lineage>
        <taxon>Eukaryota</taxon>
        <taxon>Fungi</taxon>
        <taxon>Dikarya</taxon>
        <taxon>Ascomycota</taxon>
        <taxon>Pezizomycotina</taxon>
        <taxon>Dothideomycetes</taxon>
        <taxon>Dothideomycetidae</taxon>
        <taxon>Mycosphaerellales</taxon>
        <taxon>Mycosphaerellaceae</taxon>
        <taxon>Cercospora</taxon>
    </lineage>
</organism>
<evidence type="ECO:0000256" key="6">
    <source>
        <dbReference type="ARBA" id="ARBA00022759"/>
    </source>
</evidence>
<dbReference type="PIRSF" id="PIRSF027081">
    <property type="entry name" value="RNase_P/MRP_p29_subunit"/>
    <property type="match status" value="1"/>
</dbReference>
<evidence type="ECO:0000256" key="3">
    <source>
        <dbReference type="ARBA" id="ARBA00022490"/>
    </source>
</evidence>
<evidence type="ECO:0000256" key="7">
    <source>
        <dbReference type="ARBA" id="ARBA00022801"/>
    </source>
</evidence>
<proteinExistence type="inferred from homology"/>
<comment type="subcellular location">
    <subcellularLocation>
        <location evidence="1">Nucleus</location>
    </subcellularLocation>
</comment>
<dbReference type="SUPFAM" id="SSF101744">
    <property type="entry name" value="Rof/RNase P subunit-like"/>
    <property type="match status" value="1"/>
</dbReference>
<dbReference type="HAMAP" id="MF_00754">
    <property type="entry name" value="RNase_P_1"/>
    <property type="match status" value="1"/>
</dbReference>
<dbReference type="InterPro" id="IPR002730">
    <property type="entry name" value="Rpp29/RNP1"/>
</dbReference>
<dbReference type="SMART" id="SM00538">
    <property type="entry name" value="POP4"/>
    <property type="match status" value="1"/>
</dbReference>
<evidence type="ECO:0000313" key="10">
    <source>
        <dbReference type="EMBL" id="PIA90326.1"/>
    </source>
</evidence>
<evidence type="ECO:0000256" key="2">
    <source>
        <dbReference type="ARBA" id="ARBA00006181"/>
    </source>
</evidence>
<dbReference type="InterPro" id="IPR023534">
    <property type="entry name" value="Rof/RNase_P-like"/>
</dbReference>
<sequence>MAAQPTDHIAHELLSRAREPEIASKIFSDKVKKIPLLLRPTSPDPSVNARAKRQYERHQKEKAKRKSKKPKPLSAKQKRALGIYDIPKDQRKYAIYEPLHNMWCNYMREILGLKDGRTHVEPNGAGPMLVTADYHGAMMEVVRSRCPSRVGLKGIVVKDTRYTFEIITGRNELKTVPKEHTVFRFELPFEEKSGVEAEEKDKMKPLVFELYGHQFESRAPDRANKKFKMHIDSDI</sequence>
<dbReference type="GO" id="GO:0005634">
    <property type="term" value="C:nucleus"/>
    <property type="evidence" value="ECO:0007669"/>
    <property type="project" value="UniProtKB-SubCell"/>
</dbReference>
<evidence type="ECO:0000313" key="12">
    <source>
        <dbReference type="Proteomes" id="UP000230605"/>
    </source>
</evidence>
<dbReference type="GO" id="GO:0000172">
    <property type="term" value="C:ribonuclease MRP complex"/>
    <property type="evidence" value="ECO:0007669"/>
    <property type="project" value="InterPro"/>
</dbReference>
<keyword evidence="13" id="KW-1185">Reference proteome</keyword>
<feature type="compositionally biased region" description="Basic residues" evidence="9">
    <location>
        <begin position="60"/>
        <end position="77"/>
    </location>
</feature>
<keyword evidence="4 8" id="KW-0819">tRNA processing</keyword>